<dbReference type="Proteomes" id="UP000063953">
    <property type="component" value="Chromosome"/>
</dbReference>
<organism evidence="11 13">
    <name type="scientific">Thiopseudomonas alkaliphila</name>
    <dbReference type="NCBI Taxonomy" id="1697053"/>
    <lineage>
        <taxon>Bacteria</taxon>
        <taxon>Pseudomonadati</taxon>
        <taxon>Pseudomonadota</taxon>
        <taxon>Gammaproteobacteria</taxon>
        <taxon>Pseudomonadales</taxon>
        <taxon>Pseudomonadaceae</taxon>
        <taxon>Thiopseudomonas</taxon>
    </lineage>
</organism>
<evidence type="ECO:0000313" key="12">
    <source>
        <dbReference type="EMBL" id="MDM1696845.1"/>
    </source>
</evidence>
<dbReference type="PRINTS" id="PR00411">
    <property type="entry name" value="PNDRDTASEI"/>
</dbReference>
<dbReference type="InterPro" id="IPR036188">
    <property type="entry name" value="FAD/NAD-bd_sf"/>
</dbReference>
<keyword evidence="13" id="KW-1185">Reference proteome</keyword>
<dbReference type="InterPro" id="IPR041364">
    <property type="entry name" value="Rbx-bd"/>
</dbReference>
<dbReference type="PRINTS" id="PR00368">
    <property type="entry name" value="FADPNR"/>
</dbReference>
<evidence type="ECO:0000256" key="6">
    <source>
        <dbReference type="ARBA" id="ARBA00022827"/>
    </source>
</evidence>
<gene>
    <name evidence="11" type="ORF">AKN88_07235</name>
    <name evidence="12" type="ORF">HX099_09265</name>
</gene>
<reference evidence="12" key="3">
    <citation type="journal article" date="2022" name="Sci. Total Environ.">
        <title>Prevalence, transmission, and molecular epidemiology of tet(X)-positive bacteria among humans, animals, and environmental niches in China: An epidemiological, and genomic-based study.</title>
        <authorList>
            <person name="Dong N."/>
            <person name="Zeng Y."/>
            <person name="Cai C."/>
            <person name="Sun C."/>
            <person name="Lu J."/>
            <person name="Liu C."/>
            <person name="Zhou H."/>
            <person name="Sun Q."/>
            <person name="Shu L."/>
            <person name="Wang H."/>
            <person name="Wang Y."/>
            <person name="Wang S."/>
            <person name="Wu C."/>
            <person name="Chan E.W."/>
            <person name="Chen G."/>
            <person name="Shen Z."/>
            <person name="Chen S."/>
            <person name="Zhang R."/>
        </authorList>
    </citation>
    <scope>NUCLEOTIDE SEQUENCE</scope>
    <source>
        <strain evidence="12">DF46-2-2</strain>
    </source>
</reference>
<dbReference type="SUPFAM" id="SSF51905">
    <property type="entry name" value="FAD/NAD(P)-binding domain"/>
    <property type="match status" value="1"/>
</dbReference>
<dbReference type="PANTHER" id="PTHR43429">
    <property type="entry name" value="PYRIDINE NUCLEOTIDE-DISULFIDE OXIDOREDUCTASE DOMAIN-CONTAINING"/>
    <property type="match status" value="1"/>
</dbReference>
<evidence type="ECO:0000256" key="3">
    <source>
        <dbReference type="ARBA" id="ARBA00006442"/>
    </source>
</evidence>
<dbReference type="Pfam" id="PF07992">
    <property type="entry name" value="Pyr_redox_2"/>
    <property type="match status" value="1"/>
</dbReference>
<accession>A0A0K1XEG7</accession>
<dbReference type="Gene3D" id="3.50.50.60">
    <property type="entry name" value="FAD/NAD(P)-binding domain"/>
    <property type="match status" value="2"/>
</dbReference>
<reference evidence="11 13" key="1">
    <citation type="journal article" date="2015" name="Genome Announc.">
        <title>Genome Sequences of Oblitimonas alkaliphila gen. nov. sp. nov. (Proposed), a Novel Bacterium of the Pseudomonadaceae Family.</title>
        <authorList>
            <person name="Lauer A.C."/>
            <person name="Nicholson A.C."/>
            <person name="Humrighouse B.W."/>
            <person name="Emery B."/>
            <person name="Drobish A."/>
            <person name="Juieng P."/>
            <person name="Loparev V."/>
            <person name="McQuiston J.R."/>
        </authorList>
    </citation>
    <scope>NUCLEOTIDE SEQUENCE [LARGE SCALE GENOMIC DNA]</scope>
    <source>
        <strain evidence="11 13">E5571</strain>
    </source>
</reference>
<keyword evidence="6" id="KW-0274">FAD</keyword>
<dbReference type="Gene3D" id="3.30.390.120">
    <property type="match status" value="1"/>
</dbReference>
<dbReference type="InterPro" id="IPR050260">
    <property type="entry name" value="FAD-bd_OxRdtase"/>
</dbReference>
<feature type="domain" description="FAD/NAD(P)-binding" evidence="9">
    <location>
        <begin position="5"/>
        <end position="277"/>
    </location>
</feature>
<dbReference type="Proteomes" id="UP001173465">
    <property type="component" value="Unassembled WGS sequence"/>
</dbReference>
<keyword evidence="7" id="KW-0560">Oxidoreductase</keyword>
<dbReference type="GO" id="GO:0005737">
    <property type="term" value="C:cytoplasm"/>
    <property type="evidence" value="ECO:0007669"/>
    <property type="project" value="UniProtKB-SubCell"/>
</dbReference>
<dbReference type="Pfam" id="PF18113">
    <property type="entry name" value="Rbx_binding"/>
    <property type="match status" value="1"/>
</dbReference>
<comment type="similarity">
    <text evidence="3">Belongs to the FAD-dependent oxidoreductase family.</text>
</comment>
<name>A0A0K1XEG7_9GAMM</name>
<dbReference type="PANTHER" id="PTHR43429:SF3">
    <property type="entry name" value="NITRITE REDUCTASE [NAD(P)H]"/>
    <property type="match status" value="1"/>
</dbReference>
<evidence type="ECO:0000259" key="9">
    <source>
        <dbReference type="Pfam" id="PF07992"/>
    </source>
</evidence>
<evidence type="ECO:0000256" key="7">
    <source>
        <dbReference type="ARBA" id="ARBA00023002"/>
    </source>
</evidence>
<evidence type="ECO:0000256" key="2">
    <source>
        <dbReference type="ARBA" id="ARBA00004496"/>
    </source>
</evidence>
<reference evidence="12" key="2">
    <citation type="submission" date="2020-06" db="EMBL/GenBank/DDBJ databases">
        <authorList>
            <person name="Dong N."/>
        </authorList>
    </citation>
    <scope>NUCLEOTIDE SEQUENCE</scope>
    <source>
        <strain evidence="12">DF46-2-2</strain>
    </source>
</reference>
<dbReference type="EMBL" id="JACANB010000005">
    <property type="protein sequence ID" value="MDM1696845.1"/>
    <property type="molecule type" value="Genomic_DNA"/>
</dbReference>
<dbReference type="PATRIC" id="fig|1698449.3.peg.1455"/>
<dbReference type="GO" id="GO:0016491">
    <property type="term" value="F:oxidoreductase activity"/>
    <property type="evidence" value="ECO:0007669"/>
    <property type="project" value="UniProtKB-KW"/>
</dbReference>
<dbReference type="AlphaFoldDB" id="A0A0K1XEG7"/>
<keyword evidence="5" id="KW-0285">Flavoprotein</keyword>
<keyword evidence="8" id="KW-0520">NAD</keyword>
<evidence type="ECO:0000259" key="10">
    <source>
        <dbReference type="Pfam" id="PF18113"/>
    </source>
</evidence>
<comment type="subcellular location">
    <subcellularLocation>
        <location evidence="2">Cytoplasm</location>
    </subcellularLocation>
</comment>
<dbReference type="EMBL" id="CP012365">
    <property type="protein sequence ID" value="AKX59741.1"/>
    <property type="molecule type" value="Genomic_DNA"/>
</dbReference>
<evidence type="ECO:0000313" key="13">
    <source>
        <dbReference type="Proteomes" id="UP000063953"/>
    </source>
</evidence>
<proteinExistence type="inferred from homology"/>
<keyword evidence="4" id="KW-0963">Cytoplasm</keyword>
<evidence type="ECO:0000256" key="5">
    <source>
        <dbReference type="ARBA" id="ARBA00022630"/>
    </source>
</evidence>
<dbReference type="STRING" id="1697053.AKN87_09625"/>
<evidence type="ECO:0000313" key="11">
    <source>
        <dbReference type="EMBL" id="AKX59741.1"/>
    </source>
</evidence>
<feature type="domain" description="Rubredoxin binding" evidence="10">
    <location>
        <begin position="307"/>
        <end position="375"/>
    </location>
</feature>
<comment type="cofactor">
    <cofactor evidence="1">
        <name>FAD</name>
        <dbReference type="ChEBI" id="CHEBI:57692"/>
    </cofactor>
</comment>
<sequence length="385" mass="41927">MALPIVIIGTGLAGYNLAREFRQLDQDSELVLISRDGAEFYSKPLLSNALSQGLAVEQIMTSSAEHMAEQLQAKIYSETEVTAINPAEHWLEFAGQRLAYRKLVLALGAEPWIPPLQTEGLIEIHSVNDLPSYARLRQALPRQQRVLILGAGLIGCEIANDLLLAGHQALLVAPCAWPLPEQLPELVATALQTELEAAGAQFYLNTSVQRISQQDSAYRAELANGQQLQVDTIITAAGLRPRTTLASQAGLVTAKGIVVNRQLQTSVPDIYALGDCVELEGLNLQYILPLMAEVRALAKTLAGQPTAVAYGPMPTVVKTPALPIVFAGRAPADAQWFVEGSAPHLSLQYREQEQLLAYVVTGERQRERLRLNRQLPFVLPALPAE</sequence>
<dbReference type="RefSeq" id="WP_053100913.1">
    <property type="nucleotide sequence ID" value="NZ_CP012365.1"/>
</dbReference>
<evidence type="ECO:0000256" key="4">
    <source>
        <dbReference type="ARBA" id="ARBA00022490"/>
    </source>
</evidence>
<evidence type="ECO:0000256" key="1">
    <source>
        <dbReference type="ARBA" id="ARBA00001974"/>
    </source>
</evidence>
<protein>
    <submittedName>
        <fullName evidence="12">FAD-dependent oxidoreductase</fullName>
    </submittedName>
</protein>
<evidence type="ECO:0000256" key="8">
    <source>
        <dbReference type="ARBA" id="ARBA00023027"/>
    </source>
</evidence>
<dbReference type="InterPro" id="IPR023753">
    <property type="entry name" value="FAD/NAD-binding_dom"/>
</dbReference>